<feature type="compositionally biased region" description="Basic and acidic residues" evidence="1">
    <location>
        <begin position="263"/>
        <end position="284"/>
    </location>
</feature>
<dbReference type="SUPFAM" id="SSF53448">
    <property type="entry name" value="Nucleotide-diphospho-sugar transferases"/>
    <property type="match status" value="1"/>
</dbReference>
<dbReference type="InterPro" id="IPR050587">
    <property type="entry name" value="GNT1/Glycosyltrans_8"/>
</dbReference>
<organism evidence="2 3">
    <name type="scientific">Diaporthe vaccinii</name>
    <dbReference type="NCBI Taxonomy" id="105482"/>
    <lineage>
        <taxon>Eukaryota</taxon>
        <taxon>Fungi</taxon>
        <taxon>Dikarya</taxon>
        <taxon>Ascomycota</taxon>
        <taxon>Pezizomycotina</taxon>
        <taxon>Sordariomycetes</taxon>
        <taxon>Sordariomycetidae</taxon>
        <taxon>Diaporthales</taxon>
        <taxon>Diaporthaceae</taxon>
        <taxon>Diaporthe</taxon>
        <taxon>Diaporthe eres species complex</taxon>
    </lineage>
</organism>
<dbReference type="Gene3D" id="3.90.550.10">
    <property type="entry name" value="Spore Coat Polysaccharide Biosynthesis Protein SpsA, Chain A"/>
    <property type="match status" value="1"/>
</dbReference>
<evidence type="ECO:0000256" key="1">
    <source>
        <dbReference type="SAM" id="MobiDB-lite"/>
    </source>
</evidence>
<sequence length="396" mass="44937">MVKIRGKTWTFTAVALLTILFYHNLLRIYYVSKINELRKHVPTLSKEEAEGSGFAYVFYATSNSYACSALVNIHQLQTLGSTVPIHVLASEKVSKAYIDAFATAGVKTHVEMTPKLPLQHGHYYKDCLLKLVVFKMHTLDPSLKRVLLFDSDQLILKHFDDLFSDIPPVDLAAPRAYWLRTEEAVFSSAFMLINLSDRLWDKVNNTLPTGDDDFGGAEPKVDMDIMNDVLGDTATVLSGEYVTLNSHWENWDLPNWYHPEDRHNPSHVESRSPVKEPSRLRRPAESITHPRTNDQMSLAIAKAGVLHSEDSDIYKHLVELYEYTPIIHFTALGKPWMYTEEEVVQQRQDAHPAFALQFGHWTSIAEQVCPEGYLASRSKAAVTNKAKLRIGVNQLN</sequence>
<keyword evidence="3" id="KW-1185">Reference proteome</keyword>
<name>A0ABR4EKY6_9PEZI</name>
<protein>
    <recommendedName>
        <fullName evidence="4">Nucleotide-diphospho-sugar transferase</fullName>
    </recommendedName>
</protein>
<dbReference type="InterPro" id="IPR029044">
    <property type="entry name" value="Nucleotide-diphossugar_trans"/>
</dbReference>
<evidence type="ECO:0000313" key="3">
    <source>
        <dbReference type="Proteomes" id="UP001600888"/>
    </source>
</evidence>
<gene>
    <name evidence="2" type="ORF">FJTKL_10207</name>
</gene>
<evidence type="ECO:0000313" key="2">
    <source>
        <dbReference type="EMBL" id="KAL2283104.1"/>
    </source>
</evidence>
<reference evidence="2 3" key="1">
    <citation type="submission" date="2024-03" db="EMBL/GenBank/DDBJ databases">
        <title>A high-quality draft genome sequence of Diaporthe vaccinii, a causative agent of upright dieback and viscid rot disease in cranberry plants.</title>
        <authorList>
            <person name="Sarrasin M."/>
            <person name="Lang B.F."/>
            <person name="Burger G."/>
        </authorList>
    </citation>
    <scope>NUCLEOTIDE SEQUENCE [LARGE SCALE GENOMIC DNA]</scope>
    <source>
        <strain evidence="2 3">IS7</strain>
    </source>
</reference>
<feature type="region of interest" description="Disordered" evidence="1">
    <location>
        <begin position="263"/>
        <end position="291"/>
    </location>
</feature>
<dbReference type="EMBL" id="JBAWTH010000045">
    <property type="protein sequence ID" value="KAL2283104.1"/>
    <property type="molecule type" value="Genomic_DNA"/>
</dbReference>
<dbReference type="PANTHER" id="PTHR11183">
    <property type="entry name" value="GLYCOGENIN SUBFAMILY MEMBER"/>
    <property type="match status" value="1"/>
</dbReference>
<evidence type="ECO:0008006" key="4">
    <source>
        <dbReference type="Google" id="ProtNLM"/>
    </source>
</evidence>
<dbReference type="Proteomes" id="UP001600888">
    <property type="component" value="Unassembled WGS sequence"/>
</dbReference>
<accession>A0ABR4EKY6</accession>
<proteinExistence type="predicted"/>
<comment type="caution">
    <text evidence="2">The sequence shown here is derived from an EMBL/GenBank/DDBJ whole genome shotgun (WGS) entry which is preliminary data.</text>
</comment>